<dbReference type="RefSeq" id="WP_011912591.1">
    <property type="nucleotide sequence ID" value="NC_009434.1"/>
</dbReference>
<reference evidence="1 2" key="1">
    <citation type="journal article" date="2008" name="Proc. Natl. Acad. Sci. U.S.A.">
        <title>Nitrogen fixation island and rhizosphere competence traits in the genome of root-associated Pseudomonas stutzeri A1501.</title>
        <authorList>
            <person name="Yan Y."/>
            <person name="Yang J."/>
            <person name="Dou Y."/>
            <person name="Chen M."/>
            <person name="Ping S."/>
            <person name="Peng J."/>
            <person name="Lu W."/>
            <person name="Zhang W."/>
            <person name="Yao Z."/>
            <person name="Li H."/>
            <person name="Liu W."/>
            <person name="He S."/>
            <person name="Geng L."/>
            <person name="Zhang X."/>
            <person name="Yang F."/>
            <person name="Yu H."/>
            <person name="Zhan Y."/>
            <person name="Li D."/>
            <person name="Lin Z."/>
            <person name="Wang Y."/>
            <person name="Elmerich C."/>
            <person name="Lin M."/>
            <person name="Jin Q."/>
        </authorList>
    </citation>
    <scope>NUCLEOTIDE SEQUENCE [LARGE SCALE GENOMIC DNA]</scope>
    <source>
        <strain evidence="1 2">A1501</strain>
    </source>
</reference>
<evidence type="ECO:0008006" key="3">
    <source>
        <dbReference type="Google" id="ProtNLM"/>
    </source>
</evidence>
<dbReference type="Proteomes" id="UP000000233">
    <property type="component" value="Chromosome"/>
</dbReference>
<proteinExistence type="predicted"/>
<dbReference type="InterPro" id="IPR025449">
    <property type="entry name" value="JetB"/>
</dbReference>
<dbReference type="EMBL" id="CP000304">
    <property type="protein sequence ID" value="ABP79110.1"/>
    <property type="molecule type" value="Genomic_DNA"/>
</dbReference>
<dbReference type="Pfam" id="PF13835">
    <property type="entry name" value="DUF4194"/>
    <property type="match status" value="1"/>
</dbReference>
<organism evidence="1 2">
    <name type="scientific">Stutzerimonas stutzeri (strain A1501)</name>
    <name type="common">Pseudomonas stutzeri</name>
    <dbReference type="NCBI Taxonomy" id="379731"/>
    <lineage>
        <taxon>Bacteria</taxon>
        <taxon>Pseudomonadati</taxon>
        <taxon>Pseudomonadota</taxon>
        <taxon>Gammaproteobacteria</taxon>
        <taxon>Pseudomonadales</taxon>
        <taxon>Pseudomonadaceae</taxon>
        <taxon>Stutzerimonas</taxon>
    </lineage>
</organism>
<dbReference type="AlphaFoldDB" id="A4VJF9"/>
<protein>
    <recommendedName>
        <fullName evidence="3">DUF4194 domain-containing protein</fullName>
    </recommendedName>
</protein>
<dbReference type="KEGG" id="psa:PST_1419"/>
<gene>
    <name evidence="1" type="ordered locus">PST_1419</name>
</gene>
<evidence type="ECO:0000313" key="2">
    <source>
        <dbReference type="Proteomes" id="UP000000233"/>
    </source>
</evidence>
<accession>A4VJF9</accession>
<dbReference type="eggNOG" id="ENOG5031GHU">
    <property type="taxonomic scope" value="Bacteria"/>
</dbReference>
<name>A4VJF9_STUS1</name>
<sequence>MSDTTPDNAFSLLLIALFKGVLYREDDAAQWQQLLDRQAAARDYLGVIGLELILDEAEGYAYLAQRADEDGSALPRLVPRRQLSYPVSLLLALLRKRLAEADAAGGERLILSREQLAEMLRLFLPEGSNEARLVDRIDAHVAKIVELGFLRRLRGQDESLYEVRRILKAFVDAQWLNEFDQRLGEYAGQHGTEEQP</sequence>
<evidence type="ECO:0000313" key="1">
    <source>
        <dbReference type="EMBL" id="ABP79110.1"/>
    </source>
</evidence>
<dbReference type="HOGENOM" id="CLU_114545_1_0_6"/>
<keyword evidence="2" id="KW-1185">Reference proteome</keyword>